<sequence>MAAGTESNTAGAAETGEKWTSWKVMEQSDADAGDDSLHDRGKTSNMSTAAAAQSMLPDIAVHHHQLLLLLQTPAMMERGDRAHLTIVADAKLSHRWHLNQPGAANVTVVLKKVSRRYQMELLEQVTKCDNDIYSSTGAMHLDKRLVCCYRAPTQLTPPLSRGDRRSTRAPRETHAF</sequence>
<feature type="region of interest" description="Disordered" evidence="1">
    <location>
        <begin position="1"/>
        <end position="49"/>
    </location>
</feature>
<reference evidence="2 3" key="1">
    <citation type="journal article" date="2014" name="Agronomy (Basel)">
        <title>A Draft Genome Sequence for Ensete ventricosum, the Drought-Tolerant Tree Against Hunger.</title>
        <authorList>
            <person name="Harrison J."/>
            <person name="Moore K.A."/>
            <person name="Paszkiewicz K."/>
            <person name="Jones T."/>
            <person name="Grant M."/>
            <person name="Ambacheew D."/>
            <person name="Muzemil S."/>
            <person name="Studholme D.J."/>
        </authorList>
    </citation>
    <scope>NUCLEOTIDE SEQUENCE [LARGE SCALE GENOMIC DNA]</scope>
</reference>
<proteinExistence type="predicted"/>
<evidence type="ECO:0000256" key="1">
    <source>
        <dbReference type="SAM" id="MobiDB-lite"/>
    </source>
</evidence>
<dbReference type="Proteomes" id="UP000287651">
    <property type="component" value="Unassembled WGS sequence"/>
</dbReference>
<feature type="region of interest" description="Disordered" evidence="1">
    <location>
        <begin position="157"/>
        <end position="176"/>
    </location>
</feature>
<feature type="compositionally biased region" description="Basic and acidic residues" evidence="1">
    <location>
        <begin position="161"/>
        <end position="176"/>
    </location>
</feature>
<organism evidence="2 3">
    <name type="scientific">Ensete ventricosum</name>
    <name type="common">Abyssinian banana</name>
    <name type="synonym">Musa ensete</name>
    <dbReference type="NCBI Taxonomy" id="4639"/>
    <lineage>
        <taxon>Eukaryota</taxon>
        <taxon>Viridiplantae</taxon>
        <taxon>Streptophyta</taxon>
        <taxon>Embryophyta</taxon>
        <taxon>Tracheophyta</taxon>
        <taxon>Spermatophyta</taxon>
        <taxon>Magnoliopsida</taxon>
        <taxon>Liliopsida</taxon>
        <taxon>Zingiberales</taxon>
        <taxon>Musaceae</taxon>
        <taxon>Ensete</taxon>
    </lineage>
</organism>
<feature type="compositionally biased region" description="Polar residues" evidence="1">
    <location>
        <begin position="1"/>
        <end position="10"/>
    </location>
</feature>
<protein>
    <submittedName>
        <fullName evidence="2">Uncharacterized protein</fullName>
    </submittedName>
</protein>
<dbReference type="AlphaFoldDB" id="A0A426ZI46"/>
<evidence type="ECO:0000313" key="3">
    <source>
        <dbReference type="Proteomes" id="UP000287651"/>
    </source>
</evidence>
<dbReference type="EMBL" id="AMZH03006500">
    <property type="protein sequence ID" value="RRT63657.1"/>
    <property type="molecule type" value="Genomic_DNA"/>
</dbReference>
<gene>
    <name evidence="2" type="ORF">B296_00021853</name>
</gene>
<name>A0A426ZI46_ENSVE</name>
<evidence type="ECO:0000313" key="2">
    <source>
        <dbReference type="EMBL" id="RRT63657.1"/>
    </source>
</evidence>
<comment type="caution">
    <text evidence="2">The sequence shown here is derived from an EMBL/GenBank/DDBJ whole genome shotgun (WGS) entry which is preliminary data.</text>
</comment>
<accession>A0A426ZI46</accession>